<proteinExistence type="predicted"/>
<gene>
    <name evidence="1" type="ORF">NE237_013611</name>
</gene>
<name>A0A9Q0H218_9MAGN</name>
<comment type="caution">
    <text evidence="1">The sequence shown here is derived from an EMBL/GenBank/DDBJ whole genome shotgun (WGS) entry which is preliminary data.</text>
</comment>
<protein>
    <submittedName>
        <fullName evidence="1">Uncharacterized protein</fullName>
    </submittedName>
</protein>
<evidence type="ECO:0000313" key="2">
    <source>
        <dbReference type="Proteomes" id="UP001141806"/>
    </source>
</evidence>
<dbReference type="Proteomes" id="UP001141806">
    <property type="component" value="Unassembled WGS sequence"/>
</dbReference>
<organism evidence="1 2">
    <name type="scientific">Protea cynaroides</name>
    <dbReference type="NCBI Taxonomy" id="273540"/>
    <lineage>
        <taxon>Eukaryota</taxon>
        <taxon>Viridiplantae</taxon>
        <taxon>Streptophyta</taxon>
        <taxon>Embryophyta</taxon>
        <taxon>Tracheophyta</taxon>
        <taxon>Spermatophyta</taxon>
        <taxon>Magnoliopsida</taxon>
        <taxon>Proteales</taxon>
        <taxon>Proteaceae</taxon>
        <taxon>Protea</taxon>
    </lineage>
</organism>
<evidence type="ECO:0000313" key="1">
    <source>
        <dbReference type="EMBL" id="KAJ4956828.1"/>
    </source>
</evidence>
<dbReference type="EMBL" id="JAMYWD010000011">
    <property type="protein sequence ID" value="KAJ4956828.1"/>
    <property type="molecule type" value="Genomic_DNA"/>
</dbReference>
<dbReference type="AlphaFoldDB" id="A0A9Q0H218"/>
<sequence length="146" mass="16464">MDCTASHRSLIFECPNVKNTKSIFYSSNLPSSTLTSYHFLLTNHLNFHLSKHRSEMAKLQNCPFPSPLNHPITITSSSCSSFSSISLQSLQSFSLQGIQLYLPKSHLFNSQVETYNFYGAEDDAAMISRAMRLQPFLLLEGDTSEF</sequence>
<keyword evidence="2" id="KW-1185">Reference proteome</keyword>
<accession>A0A9Q0H218</accession>
<reference evidence="1" key="1">
    <citation type="journal article" date="2023" name="Plant J.">
        <title>The genome of the king protea, Protea cynaroides.</title>
        <authorList>
            <person name="Chang J."/>
            <person name="Duong T.A."/>
            <person name="Schoeman C."/>
            <person name="Ma X."/>
            <person name="Roodt D."/>
            <person name="Barker N."/>
            <person name="Li Z."/>
            <person name="Van de Peer Y."/>
            <person name="Mizrachi E."/>
        </authorList>
    </citation>
    <scope>NUCLEOTIDE SEQUENCE</scope>
    <source>
        <tissue evidence="1">Young leaves</tissue>
    </source>
</reference>